<dbReference type="AlphaFoldDB" id="A0ABD5IQU0"/>
<evidence type="ECO:0000256" key="1">
    <source>
        <dbReference type="SAM" id="MobiDB-lite"/>
    </source>
</evidence>
<sequence>MRWKLPWPKLTASDADDDEQPDGWQRHVEALRQAGIPEPGTAVHGHRPATVADEQALYDVAPSFAEFLPWVEFLPQSKSMLLEDGQSVAAFYELVPLGTEGREPGWLAHARDALENALQDSFDELDENPWVLQLYAQDEPSFDQYMQTLRDYVQPRARNTAFTEFYLRFFGHHLRAVAKPGGLFEDTVVTRLRWRGQTRRVRMVVYRRATGQANRRGQTPEQMLNIVCDRLCGGLANAGIQARRMAAADVHDWLLRWFNPRPTLLGPGIEDRERFYALARYPDETEDGEIELASGRDFSQRLFFSQPRSDADHGTWHFDGMPHRVLVTDRLRMPPGTG</sequence>
<feature type="non-terminal residue" evidence="2">
    <location>
        <position position="338"/>
    </location>
</feature>
<gene>
    <name evidence="2" type="ORF">SJ435_26925</name>
</gene>
<protein>
    <submittedName>
        <fullName evidence="2">TraC family protein</fullName>
    </submittedName>
</protein>
<name>A0ABD5IQU0_SERMA</name>
<organism evidence="2 3">
    <name type="scientific">Serratia marcescens</name>
    <dbReference type="NCBI Taxonomy" id="615"/>
    <lineage>
        <taxon>Bacteria</taxon>
        <taxon>Pseudomonadati</taxon>
        <taxon>Pseudomonadota</taxon>
        <taxon>Gammaproteobacteria</taxon>
        <taxon>Enterobacterales</taxon>
        <taxon>Yersiniaceae</taxon>
        <taxon>Serratia</taxon>
    </lineage>
</organism>
<reference evidence="2 3" key="1">
    <citation type="submission" date="2023-11" db="EMBL/GenBank/DDBJ databases">
        <title>Detection of rare carbapenemases in Enterobacterales - comparison of two colorimetric and two CIM-based carbapenemase assays.</title>
        <authorList>
            <person name="Schaffarczyk L."/>
            <person name="Noster J."/>
            <person name="Stelzer Y."/>
            <person name="Sattler J."/>
            <person name="Gatermann S."/>
            <person name="Hamprecht A."/>
        </authorList>
    </citation>
    <scope>NUCLEOTIDE SEQUENCE [LARGE SCALE GENOMIC DNA]</scope>
    <source>
        <strain evidence="2 3">CIM-Carb-136</strain>
    </source>
</reference>
<dbReference type="Pfam" id="PF11130">
    <property type="entry name" value="TraC_F_IV"/>
    <property type="match status" value="1"/>
</dbReference>
<dbReference type="InterPro" id="IPR025955">
    <property type="entry name" value="TraC/Conjuga_ATPase"/>
</dbReference>
<accession>A0ABD5IQU0</accession>
<evidence type="ECO:0000313" key="2">
    <source>
        <dbReference type="EMBL" id="MDX7086012.1"/>
    </source>
</evidence>
<comment type="caution">
    <text evidence="2">The sequence shown here is derived from an EMBL/GenBank/DDBJ whole genome shotgun (WGS) entry which is preliminary data.</text>
</comment>
<proteinExistence type="predicted"/>
<dbReference type="EMBL" id="JAXABG010000061">
    <property type="protein sequence ID" value="MDX7086012.1"/>
    <property type="molecule type" value="Genomic_DNA"/>
</dbReference>
<dbReference type="RefSeq" id="WP_319858070.1">
    <property type="nucleotide sequence ID" value="NZ_JAXABG010000061.1"/>
</dbReference>
<feature type="region of interest" description="Disordered" evidence="1">
    <location>
        <begin position="1"/>
        <end position="22"/>
    </location>
</feature>
<dbReference type="Proteomes" id="UP001275057">
    <property type="component" value="Unassembled WGS sequence"/>
</dbReference>
<evidence type="ECO:0000313" key="3">
    <source>
        <dbReference type="Proteomes" id="UP001275057"/>
    </source>
</evidence>